<dbReference type="AlphaFoldDB" id="A0AAD4USI0"/>
<proteinExistence type="predicted"/>
<dbReference type="EMBL" id="JAJFAZ020000095">
    <property type="protein sequence ID" value="KAI5310997.1"/>
    <property type="molecule type" value="Genomic_DNA"/>
</dbReference>
<keyword evidence="3" id="KW-1185">Reference proteome</keyword>
<evidence type="ECO:0000313" key="2">
    <source>
        <dbReference type="EMBL" id="KAI5310997.1"/>
    </source>
</evidence>
<protein>
    <submittedName>
        <fullName evidence="2">Uncharacterized protein</fullName>
    </submittedName>
</protein>
<comment type="caution">
    <text evidence="2">The sequence shown here is derived from an EMBL/GenBank/DDBJ whole genome shotgun (WGS) entry which is preliminary data.</text>
</comment>
<name>A0AAD4USI0_PRUDU</name>
<evidence type="ECO:0000256" key="1">
    <source>
        <dbReference type="SAM" id="MobiDB-lite"/>
    </source>
</evidence>
<evidence type="ECO:0000313" key="3">
    <source>
        <dbReference type="Proteomes" id="UP001054821"/>
    </source>
</evidence>
<organism evidence="2 3">
    <name type="scientific">Prunus dulcis</name>
    <name type="common">Almond</name>
    <name type="synonym">Amygdalus dulcis</name>
    <dbReference type="NCBI Taxonomy" id="3755"/>
    <lineage>
        <taxon>Eukaryota</taxon>
        <taxon>Viridiplantae</taxon>
        <taxon>Streptophyta</taxon>
        <taxon>Embryophyta</taxon>
        <taxon>Tracheophyta</taxon>
        <taxon>Spermatophyta</taxon>
        <taxon>Magnoliopsida</taxon>
        <taxon>eudicotyledons</taxon>
        <taxon>Gunneridae</taxon>
        <taxon>Pentapetalae</taxon>
        <taxon>rosids</taxon>
        <taxon>fabids</taxon>
        <taxon>Rosales</taxon>
        <taxon>Rosaceae</taxon>
        <taxon>Amygdaloideae</taxon>
        <taxon>Amygdaleae</taxon>
        <taxon>Prunus</taxon>
    </lineage>
</organism>
<accession>A0AAD4USI0</accession>
<reference evidence="2 3" key="1">
    <citation type="journal article" date="2022" name="G3 (Bethesda)">
        <title>Whole-genome sequence and methylome profiling of the almond [Prunus dulcis (Mill.) D.A. Webb] cultivar 'Nonpareil'.</title>
        <authorList>
            <person name="D'Amico-Willman K.M."/>
            <person name="Ouma W.Z."/>
            <person name="Meulia T."/>
            <person name="Sideli G.M."/>
            <person name="Gradziel T.M."/>
            <person name="Fresnedo-Ramirez J."/>
        </authorList>
    </citation>
    <scope>NUCLEOTIDE SEQUENCE [LARGE SCALE GENOMIC DNA]</scope>
    <source>
        <strain evidence="2">Clone GOH B32 T37-40</strain>
    </source>
</reference>
<sequence length="72" mass="7671">MESEASELPRGRVLNEGPDVLVGTLAPHGREGVMCLICPPPSNLRPFGSSMASDSMGTPKLSEFGLEQSQDR</sequence>
<dbReference type="Proteomes" id="UP001054821">
    <property type="component" value="Unassembled WGS sequence"/>
</dbReference>
<feature type="region of interest" description="Disordered" evidence="1">
    <location>
        <begin position="48"/>
        <end position="72"/>
    </location>
</feature>
<gene>
    <name evidence="2" type="ORF">L3X38_026286</name>
</gene>